<dbReference type="Gene3D" id="3.10.350.10">
    <property type="entry name" value="LysM domain"/>
    <property type="match status" value="1"/>
</dbReference>
<proteinExistence type="predicted"/>
<reference evidence="3 4" key="1">
    <citation type="submission" date="2015-09" db="EMBL/GenBank/DDBJ databases">
        <title>Host preference determinants of Valsa canker pathogens revealed by comparative genomics.</title>
        <authorList>
            <person name="Yin Z."/>
            <person name="Huang L."/>
        </authorList>
    </citation>
    <scope>NUCLEOTIDE SEQUENCE [LARGE SCALE GENOMIC DNA]</scope>
    <source>
        <strain evidence="3 4">YSFL</strain>
    </source>
</reference>
<dbReference type="PROSITE" id="PS51782">
    <property type="entry name" value="LYSM"/>
    <property type="match status" value="1"/>
</dbReference>
<keyword evidence="4" id="KW-1185">Reference proteome</keyword>
<feature type="compositionally biased region" description="Low complexity" evidence="1">
    <location>
        <begin position="48"/>
        <end position="68"/>
    </location>
</feature>
<evidence type="ECO:0000313" key="4">
    <source>
        <dbReference type="Proteomes" id="UP000284375"/>
    </source>
</evidence>
<feature type="region of interest" description="Disordered" evidence="1">
    <location>
        <begin position="32"/>
        <end position="105"/>
    </location>
</feature>
<dbReference type="PANTHER" id="PTHR20932">
    <property type="entry name" value="LYSM AND PUTATIVE PEPTIDOGLYCAN-BINDING DOMAIN-CONTAINING PROTEIN"/>
    <property type="match status" value="1"/>
</dbReference>
<feature type="compositionally biased region" description="Low complexity" evidence="1">
    <location>
        <begin position="242"/>
        <end position="251"/>
    </location>
</feature>
<evidence type="ECO:0000313" key="3">
    <source>
        <dbReference type="EMBL" id="ROV88248.1"/>
    </source>
</evidence>
<dbReference type="AlphaFoldDB" id="A0A423VBF8"/>
<feature type="domain" description="LysM" evidence="2">
    <location>
        <begin position="104"/>
        <end position="149"/>
    </location>
</feature>
<dbReference type="OrthoDB" id="2107166at2759"/>
<accession>A0A423VBF8</accession>
<dbReference type="EMBL" id="LJZO01000069">
    <property type="protein sequence ID" value="ROV88248.1"/>
    <property type="molecule type" value="Genomic_DNA"/>
</dbReference>
<dbReference type="PANTHER" id="PTHR20932:SF31">
    <property type="entry name" value="RING-TYPE DOMAIN-CONTAINING PROTEIN"/>
    <property type="match status" value="1"/>
</dbReference>
<dbReference type="InterPro" id="IPR045030">
    <property type="entry name" value="LYSM1-4"/>
</dbReference>
<dbReference type="InterPro" id="IPR018392">
    <property type="entry name" value="LysM"/>
</dbReference>
<name>A0A423VBF8_CYTCH</name>
<gene>
    <name evidence="3" type="ORF">VSDG_09058</name>
</gene>
<comment type="caution">
    <text evidence="3">The sequence shown here is derived from an EMBL/GenBank/DDBJ whole genome shotgun (WGS) entry which is preliminary data.</text>
</comment>
<evidence type="ECO:0000256" key="1">
    <source>
        <dbReference type="SAM" id="MobiDB-lite"/>
    </source>
</evidence>
<sequence length="263" mass="28373">MYTLFTNNPKQKNNSRFASYCPYCQIASSASANPLPQGLRAPPSYDVATSTPATTTSTTTTKPPYTEAAPPPPPYTSSSSSPPTTPNQEVLKEGVQKAPPPPDTLHFVHPADDTVQALSIRYNVPADVLRRHNRLSSDHLLSARRTVLIPGSHYPSGVSLRPRPAAGEEEEARRAKVRRWMVACRCADYAAAEAYLGQTGYDLDSAVGRFLDDERWEREHPLLEAGKGKGKGKGKGVGGKGTTTATGGTWAARAAFLRRRGPS</sequence>
<dbReference type="InterPro" id="IPR036779">
    <property type="entry name" value="LysM_dom_sf"/>
</dbReference>
<evidence type="ECO:0000259" key="2">
    <source>
        <dbReference type="PROSITE" id="PS51782"/>
    </source>
</evidence>
<dbReference type="Proteomes" id="UP000284375">
    <property type="component" value="Unassembled WGS sequence"/>
</dbReference>
<organism evidence="3 4">
    <name type="scientific">Cytospora chrysosperma</name>
    <name type="common">Cytospora canker fungus</name>
    <name type="synonym">Sphaeria chrysosperma</name>
    <dbReference type="NCBI Taxonomy" id="252740"/>
    <lineage>
        <taxon>Eukaryota</taxon>
        <taxon>Fungi</taxon>
        <taxon>Dikarya</taxon>
        <taxon>Ascomycota</taxon>
        <taxon>Pezizomycotina</taxon>
        <taxon>Sordariomycetes</taxon>
        <taxon>Sordariomycetidae</taxon>
        <taxon>Diaporthales</taxon>
        <taxon>Cytosporaceae</taxon>
        <taxon>Cytospora</taxon>
    </lineage>
</organism>
<feature type="region of interest" description="Disordered" evidence="1">
    <location>
        <begin position="224"/>
        <end position="251"/>
    </location>
</feature>
<protein>
    <recommendedName>
        <fullName evidence="2">LysM domain-containing protein</fullName>
    </recommendedName>
</protein>